<dbReference type="OMA" id="CCFCNET"/>
<evidence type="ECO:0000313" key="2">
    <source>
        <dbReference type="Proteomes" id="UP000054359"/>
    </source>
</evidence>
<feature type="non-terminal residue" evidence="1">
    <location>
        <position position="228"/>
    </location>
</feature>
<gene>
    <name evidence="1" type="ORF">X975_21688</name>
</gene>
<dbReference type="OrthoDB" id="289038at2759"/>
<dbReference type="Proteomes" id="UP000054359">
    <property type="component" value="Unassembled WGS sequence"/>
</dbReference>
<evidence type="ECO:0000313" key="1">
    <source>
        <dbReference type="EMBL" id="KFM65448.1"/>
    </source>
</evidence>
<protein>
    <submittedName>
        <fullName evidence="1">Ubiquitin carboxyl-terminal hydrolase 24</fullName>
    </submittedName>
</protein>
<accession>A0A087TK09</accession>
<dbReference type="EMBL" id="KK115573">
    <property type="protein sequence ID" value="KFM65448.1"/>
    <property type="molecule type" value="Genomic_DNA"/>
</dbReference>
<sequence>MIVQCCFCNETFSASAICQIMLQYASVPSNELKNLSFLLLEILALEDPLQFKRVQLVMDGVYDEFLPSYQGMLAIIRANEPNDSRRSYQGVKFLVSLSLKCPLVKDYLLQTPNKWQWAVNWLRKMMSEHSYWTPSNVSVSNEDSNTKTFQRTVSAQDTLAEATALLDGLESPDSQDVMDVDDSDKASEALEMKEVTFAGEEEVSEIFRRRTNMNREDIRKGRKKKDLL</sequence>
<keyword evidence="2" id="KW-1185">Reference proteome</keyword>
<organism evidence="1 2">
    <name type="scientific">Stegodyphus mimosarum</name>
    <name type="common">African social velvet spider</name>
    <dbReference type="NCBI Taxonomy" id="407821"/>
    <lineage>
        <taxon>Eukaryota</taxon>
        <taxon>Metazoa</taxon>
        <taxon>Ecdysozoa</taxon>
        <taxon>Arthropoda</taxon>
        <taxon>Chelicerata</taxon>
        <taxon>Arachnida</taxon>
        <taxon>Araneae</taxon>
        <taxon>Araneomorphae</taxon>
        <taxon>Entelegynae</taxon>
        <taxon>Eresoidea</taxon>
        <taxon>Eresidae</taxon>
        <taxon>Stegodyphus</taxon>
    </lineage>
</organism>
<keyword evidence="1" id="KW-0378">Hydrolase</keyword>
<dbReference type="GO" id="GO:0016787">
    <property type="term" value="F:hydrolase activity"/>
    <property type="evidence" value="ECO:0007669"/>
    <property type="project" value="UniProtKB-KW"/>
</dbReference>
<dbReference type="AlphaFoldDB" id="A0A087TK09"/>
<name>A0A087TK09_STEMI</name>
<proteinExistence type="predicted"/>
<dbReference type="STRING" id="407821.A0A087TK09"/>
<reference evidence="1 2" key="1">
    <citation type="submission" date="2013-11" db="EMBL/GenBank/DDBJ databases">
        <title>Genome sequencing of Stegodyphus mimosarum.</title>
        <authorList>
            <person name="Bechsgaard J."/>
        </authorList>
    </citation>
    <scope>NUCLEOTIDE SEQUENCE [LARGE SCALE GENOMIC DNA]</scope>
</reference>